<keyword evidence="3" id="KW-1003">Cell membrane</keyword>
<dbReference type="OrthoDB" id="9804720at2"/>
<keyword evidence="7" id="KW-0342">GTP-binding</keyword>
<keyword evidence="8" id="KW-0472">Membrane</keyword>
<feature type="domain" description="SRP54-type proteins GTP-binding" evidence="11">
    <location>
        <begin position="261"/>
        <end position="274"/>
    </location>
</feature>
<dbReference type="RefSeq" id="WP_115571617.1">
    <property type="nucleotide sequence ID" value="NZ_NXLT01000010.1"/>
</dbReference>
<dbReference type="GO" id="GO:0003924">
    <property type="term" value="F:GTPase activity"/>
    <property type="evidence" value="ECO:0007669"/>
    <property type="project" value="TreeGrafter"/>
</dbReference>
<evidence type="ECO:0000256" key="2">
    <source>
        <dbReference type="ARBA" id="ARBA00008531"/>
    </source>
</evidence>
<comment type="subcellular location">
    <subcellularLocation>
        <location evidence="1">Cell membrane</location>
        <topology evidence="1">Peripheral membrane protein</topology>
        <orientation evidence="1">Cytoplasmic side</orientation>
    </subcellularLocation>
</comment>
<reference evidence="12 13" key="1">
    <citation type="submission" date="2018-04" db="EMBL/GenBank/DDBJ databases">
        <title>Novel Campyloabacter and Helicobacter Species and Strains.</title>
        <authorList>
            <person name="Mannion A.J."/>
            <person name="Shen Z."/>
            <person name="Fox J.G."/>
        </authorList>
    </citation>
    <scope>NUCLEOTIDE SEQUENCE [LARGE SCALE GENOMIC DNA]</scope>
    <source>
        <strain evidence="12 13">MIT 12-6600</strain>
    </source>
</reference>
<evidence type="ECO:0000256" key="3">
    <source>
        <dbReference type="ARBA" id="ARBA00022475"/>
    </source>
</evidence>
<dbReference type="InterPro" id="IPR000897">
    <property type="entry name" value="SRP54_GTPase_dom"/>
</dbReference>
<dbReference type="SMART" id="SM00382">
    <property type="entry name" value="AAA"/>
    <property type="match status" value="1"/>
</dbReference>
<dbReference type="GO" id="GO:0005886">
    <property type="term" value="C:plasma membrane"/>
    <property type="evidence" value="ECO:0007669"/>
    <property type="project" value="UniProtKB-SubCell"/>
</dbReference>
<sequence length="292" mass="31674">MFSLLAKTMKKTTSNITALLGSKKEKIHKEELEQLLIESDVAYDVVESLLDSLPTYSTREQLQNSLTSLLTPLSSPSDTLHTLEVLLIIGINGAGKTTTIAKLAYKYKQEGKKVLLGAGDTFRAAAIEQLKGWGEKLQIPVISTQHGHDPSALAFDAISSAYAKGYDILLLDTAGRLHTQTNLTNELLKIIRVSEKALAGHTQDTRIRKFLILDGTQGNSSIAQAKHFSQHTTIDGIIVTKLDGTSKGGAIISIISELQIPVLYLGVGEGAQDLLPFDTQTYITTLLDSIFV</sequence>
<evidence type="ECO:0000256" key="9">
    <source>
        <dbReference type="ARBA" id="ARBA00023170"/>
    </source>
</evidence>
<name>A0A3D8IL62_9HELI</name>
<evidence type="ECO:0000313" key="12">
    <source>
        <dbReference type="EMBL" id="RDU65939.1"/>
    </source>
</evidence>
<dbReference type="Proteomes" id="UP000256514">
    <property type="component" value="Unassembled WGS sequence"/>
</dbReference>
<dbReference type="SUPFAM" id="SSF52540">
    <property type="entry name" value="P-loop containing nucleoside triphosphate hydrolases"/>
    <property type="match status" value="1"/>
</dbReference>
<keyword evidence="9" id="KW-0675">Receptor</keyword>
<dbReference type="InterPro" id="IPR013822">
    <property type="entry name" value="Signal_recog_particl_SRP54_hlx"/>
</dbReference>
<dbReference type="EMBL" id="NXLT01000010">
    <property type="protein sequence ID" value="RDU65939.1"/>
    <property type="molecule type" value="Genomic_DNA"/>
</dbReference>
<dbReference type="FunFam" id="3.40.50.300:FF:000053">
    <property type="entry name" value="Signal recognition particle receptor FtsY"/>
    <property type="match status" value="1"/>
</dbReference>
<dbReference type="AlphaFoldDB" id="A0A3D8IL62"/>
<keyword evidence="4" id="KW-0963">Cytoplasm</keyword>
<evidence type="ECO:0000256" key="7">
    <source>
        <dbReference type="ARBA" id="ARBA00023134"/>
    </source>
</evidence>
<evidence type="ECO:0000256" key="1">
    <source>
        <dbReference type="ARBA" id="ARBA00004413"/>
    </source>
</evidence>
<dbReference type="Pfam" id="PF02881">
    <property type="entry name" value="SRP54_N"/>
    <property type="match status" value="1"/>
</dbReference>
<dbReference type="GO" id="GO:0006614">
    <property type="term" value="P:SRP-dependent cotranslational protein targeting to membrane"/>
    <property type="evidence" value="ECO:0007669"/>
    <property type="project" value="InterPro"/>
</dbReference>
<dbReference type="CDD" id="cd17874">
    <property type="entry name" value="FtsY"/>
    <property type="match status" value="1"/>
</dbReference>
<proteinExistence type="inferred from homology"/>
<dbReference type="PANTHER" id="PTHR43134:SF1">
    <property type="entry name" value="SIGNAL RECOGNITION PARTICLE RECEPTOR SUBUNIT ALPHA"/>
    <property type="match status" value="1"/>
</dbReference>
<dbReference type="GO" id="GO:0005525">
    <property type="term" value="F:GTP binding"/>
    <property type="evidence" value="ECO:0007669"/>
    <property type="project" value="UniProtKB-KW"/>
</dbReference>
<evidence type="ECO:0000256" key="6">
    <source>
        <dbReference type="ARBA" id="ARBA00022801"/>
    </source>
</evidence>
<evidence type="ECO:0000256" key="8">
    <source>
        <dbReference type="ARBA" id="ARBA00023136"/>
    </source>
</evidence>
<gene>
    <name evidence="12" type="ORF">CQA54_08250</name>
</gene>
<dbReference type="InterPro" id="IPR027417">
    <property type="entry name" value="P-loop_NTPase"/>
</dbReference>
<keyword evidence="5" id="KW-0547">Nucleotide-binding</keyword>
<comment type="similarity">
    <text evidence="2">Belongs to the GTP-binding SRP family.</text>
</comment>
<dbReference type="InterPro" id="IPR003593">
    <property type="entry name" value="AAA+_ATPase"/>
</dbReference>
<dbReference type="InterPro" id="IPR042101">
    <property type="entry name" value="SRP54_N_sf"/>
</dbReference>
<evidence type="ECO:0000256" key="10">
    <source>
        <dbReference type="ARBA" id="ARBA00048027"/>
    </source>
</evidence>
<comment type="caution">
    <text evidence="12">The sequence shown here is derived from an EMBL/GenBank/DDBJ whole genome shotgun (WGS) entry which is preliminary data.</text>
</comment>
<dbReference type="SUPFAM" id="SSF47364">
    <property type="entry name" value="Domain of the SRP/SRP receptor G-proteins"/>
    <property type="match status" value="1"/>
</dbReference>
<dbReference type="Gene3D" id="1.20.120.140">
    <property type="entry name" value="Signal recognition particle SRP54, nucleotide-binding domain"/>
    <property type="match status" value="1"/>
</dbReference>
<dbReference type="InterPro" id="IPR004390">
    <property type="entry name" value="SR_rcpt_FtsY"/>
</dbReference>
<dbReference type="InterPro" id="IPR036225">
    <property type="entry name" value="SRP/SRP_N"/>
</dbReference>
<dbReference type="Gene3D" id="3.40.50.300">
    <property type="entry name" value="P-loop containing nucleotide triphosphate hydrolases"/>
    <property type="match status" value="1"/>
</dbReference>
<comment type="catalytic activity">
    <reaction evidence="10">
        <text>GTP + H2O = GDP + phosphate + H(+)</text>
        <dbReference type="Rhea" id="RHEA:19669"/>
        <dbReference type="ChEBI" id="CHEBI:15377"/>
        <dbReference type="ChEBI" id="CHEBI:15378"/>
        <dbReference type="ChEBI" id="CHEBI:37565"/>
        <dbReference type="ChEBI" id="CHEBI:43474"/>
        <dbReference type="ChEBI" id="CHEBI:58189"/>
        <dbReference type="EC" id="3.6.5.4"/>
    </reaction>
</comment>
<protein>
    <submittedName>
        <fullName evidence="12">Signal recognition particle-docking protein FtsY</fullName>
    </submittedName>
</protein>
<dbReference type="PANTHER" id="PTHR43134">
    <property type="entry name" value="SIGNAL RECOGNITION PARTICLE RECEPTOR SUBUNIT ALPHA"/>
    <property type="match status" value="1"/>
</dbReference>
<dbReference type="GO" id="GO:0005047">
    <property type="term" value="F:signal recognition particle binding"/>
    <property type="evidence" value="ECO:0007669"/>
    <property type="project" value="TreeGrafter"/>
</dbReference>
<evidence type="ECO:0000259" key="11">
    <source>
        <dbReference type="PROSITE" id="PS00300"/>
    </source>
</evidence>
<accession>A0A3D8IL62</accession>
<dbReference type="Pfam" id="PF00448">
    <property type="entry name" value="SRP54"/>
    <property type="match status" value="1"/>
</dbReference>
<evidence type="ECO:0000313" key="13">
    <source>
        <dbReference type="Proteomes" id="UP000256514"/>
    </source>
</evidence>
<keyword evidence="6" id="KW-0378">Hydrolase</keyword>
<dbReference type="PROSITE" id="PS00300">
    <property type="entry name" value="SRP54"/>
    <property type="match status" value="1"/>
</dbReference>
<dbReference type="SMART" id="SM00962">
    <property type="entry name" value="SRP54"/>
    <property type="match status" value="1"/>
</dbReference>
<organism evidence="12 13">
    <name type="scientific">Helicobacter equorum</name>
    <dbReference type="NCBI Taxonomy" id="361872"/>
    <lineage>
        <taxon>Bacteria</taxon>
        <taxon>Pseudomonadati</taxon>
        <taxon>Campylobacterota</taxon>
        <taxon>Epsilonproteobacteria</taxon>
        <taxon>Campylobacterales</taxon>
        <taxon>Helicobacteraceae</taxon>
        <taxon>Helicobacter</taxon>
    </lineage>
</organism>
<keyword evidence="13" id="KW-1185">Reference proteome</keyword>
<dbReference type="NCBIfam" id="TIGR00064">
    <property type="entry name" value="ftsY"/>
    <property type="match status" value="1"/>
</dbReference>
<evidence type="ECO:0000256" key="5">
    <source>
        <dbReference type="ARBA" id="ARBA00022741"/>
    </source>
</evidence>
<evidence type="ECO:0000256" key="4">
    <source>
        <dbReference type="ARBA" id="ARBA00022490"/>
    </source>
</evidence>
<dbReference type="GO" id="GO:0005737">
    <property type="term" value="C:cytoplasm"/>
    <property type="evidence" value="ECO:0007669"/>
    <property type="project" value="UniProtKB-ARBA"/>
</dbReference>